<dbReference type="PANTHER" id="PTHR14614">
    <property type="entry name" value="HEPATOCELLULAR CARCINOMA-ASSOCIATED ANTIGEN"/>
    <property type="match status" value="1"/>
</dbReference>
<protein>
    <recommendedName>
        <fullName evidence="3">S-adenosyl-L-methionine-dependent methyltransferase</fullName>
    </recommendedName>
</protein>
<dbReference type="Pfam" id="PF10294">
    <property type="entry name" value="Methyltransf_16"/>
    <property type="match status" value="1"/>
</dbReference>
<dbReference type="SUPFAM" id="SSF53335">
    <property type="entry name" value="S-adenosyl-L-methionine-dependent methyltransferases"/>
    <property type="match status" value="1"/>
</dbReference>
<dbReference type="OrthoDB" id="194386at2759"/>
<sequence length="343" mass="38316">MARQLSARAMQQLERFSRQYFQLHLNLDFPDDVHLRNVEFQRSLQSRLFSEDGVKMVPPARYQRRVLKALMGRIEQSIQDWEEEEISDDLMNCLSSLFASSLPTEVVSAQQKSYVTYTLSLLPPQDQATPSITLLEARNLVAAFGNTGLRTWEAALHLGNYLCGNQDVLVRGKSILELGAGTGYVSLLCAKHLGARHVIATDGSDDIVASLSTNFYLNGLQDSTVIEGKELKWGQALVGGEYPAWNAGRTIDLVLGADLTYDGSGIPALASTFGDLFELYPTMKIIYTATIRNPTTFEKFLEACRANKYTVENILYEIEKIELQEGPFYSDQVPIQLCLITKP</sequence>
<accession>A0A2J6QBT5</accession>
<dbReference type="CDD" id="cd02440">
    <property type="entry name" value="AdoMet_MTases"/>
    <property type="match status" value="1"/>
</dbReference>
<dbReference type="GO" id="GO:0005737">
    <property type="term" value="C:cytoplasm"/>
    <property type="evidence" value="ECO:0007669"/>
    <property type="project" value="TreeGrafter"/>
</dbReference>
<dbReference type="InterPro" id="IPR029063">
    <property type="entry name" value="SAM-dependent_MTases_sf"/>
</dbReference>
<gene>
    <name evidence="1" type="ORF">NA56DRAFT_643792</name>
</gene>
<dbReference type="GO" id="GO:0008757">
    <property type="term" value="F:S-adenosylmethionine-dependent methyltransferase activity"/>
    <property type="evidence" value="ECO:0007669"/>
    <property type="project" value="UniProtKB-ARBA"/>
</dbReference>
<proteinExistence type="predicted"/>
<dbReference type="AlphaFoldDB" id="A0A2J6QBT5"/>
<name>A0A2J6QBT5_9HELO</name>
<organism evidence="1 2">
    <name type="scientific">Hyaloscypha hepaticicola</name>
    <dbReference type="NCBI Taxonomy" id="2082293"/>
    <lineage>
        <taxon>Eukaryota</taxon>
        <taxon>Fungi</taxon>
        <taxon>Dikarya</taxon>
        <taxon>Ascomycota</taxon>
        <taxon>Pezizomycotina</taxon>
        <taxon>Leotiomycetes</taxon>
        <taxon>Helotiales</taxon>
        <taxon>Hyaloscyphaceae</taxon>
        <taxon>Hyaloscypha</taxon>
    </lineage>
</organism>
<dbReference type="Gene3D" id="3.40.50.150">
    <property type="entry name" value="Vaccinia Virus protein VP39"/>
    <property type="match status" value="1"/>
</dbReference>
<reference evidence="1 2" key="1">
    <citation type="submission" date="2016-05" db="EMBL/GenBank/DDBJ databases">
        <title>A degradative enzymes factory behind the ericoid mycorrhizal symbiosis.</title>
        <authorList>
            <consortium name="DOE Joint Genome Institute"/>
            <person name="Martino E."/>
            <person name="Morin E."/>
            <person name="Grelet G."/>
            <person name="Kuo A."/>
            <person name="Kohler A."/>
            <person name="Daghino S."/>
            <person name="Barry K."/>
            <person name="Choi C."/>
            <person name="Cichocki N."/>
            <person name="Clum A."/>
            <person name="Copeland A."/>
            <person name="Hainaut M."/>
            <person name="Haridas S."/>
            <person name="Labutti K."/>
            <person name="Lindquist E."/>
            <person name="Lipzen A."/>
            <person name="Khouja H.-R."/>
            <person name="Murat C."/>
            <person name="Ohm R."/>
            <person name="Olson A."/>
            <person name="Spatafora J."/>
            <person name="Veneault-Fourrey C."/>
            <person name="Henrissat B."/>
            <person name="Grigoriev I."/>
            <person name="Martin F."/>
            <person name="Perotto S."/>
        </authorList>
    </citation>
    <scope>NUCLEOTIDE SEQUENCE [LARGE SCALE GENOMIC DNA]</scope>
    <source>
        <strain evidence="1 2">UAMH 7357</strain>
    </source>
</reference>
<evidence type="ECO:0000313" key="1">
    <source>
        <dbReference type="EMBL" id="PMD23715.1"/>
    </source>
</evidence>
<dbReference type="STRING" id="1745343.A0A2J6QBT5"/>
<dbReference type="InterPro" id="IPR019410">
    <property type="entry name" value="Methyltransf_16"/>
</dbReference>
<dbReference type="PANTHER" id="PTHR14614:SF130">
    <property type="entry name" value="PROTEIN-LYSINE N-METHYLTRANSFERASE EEF2KMT"/>
    <property type="match status" value="1"/>
</dbReference>
<dbReference type="EMBL" id="KZ613474">
    <property type="protein sequence ID" value="PMD23715.1"/>
    <property type="molecule type" value="Genomic_DNA"/>
</dbReference>
<evidence type="ECO:0000313" key="2">
    <source>
        <dbReference type="Proteomes" id="UP000235672"/>
    </source>
</evidence>
<keyword evidence="2" id="KW-1185">Reference proteome</keyword>
<dbReference type="Proteomes" id="UP000235672">
    <property type="component" value="Unassembled WGS sequence"/>
</dbReference>
<evidence type="ECO:0008006" key="3">
    <source>
        <dbReference type="Google" id="ProtNLM"/>
    </source>
</evidence>